<dbReference type="Proteomes" id="UP000199302">
    <property type="component" value="Unassembled WGS sequence"/>
</dbReference>
<dbReference type="Pfam" id="PF04134">
    <property type="entry name" value="DCC1-like"/>
    <property type="match status" value="1"/>
</dbReference>
<organism evidence="1 2">
    <name type="scientific">Poseidonocella sedimentorum</name>
    <dbReference type="NCBI Taxonomy" id="871652"/>
    <lineage>
        <taxon>Bacteria</taxon>
        <taxon>Pseudomonadati</taxon>
        <taxon>Pseudomonadota</taxon>
        <taxon>Alphaproteobacteria</taxon>
        <taxon>Rhodobacterales</taxon>
        <taxon>Roseobacteraceae</taxon>
        <taxon>Poseidonocella</taxon>
    </lineage>
</organism>
<sequence length="129" mass="14872">MTKPARTRALYNSDCPVCNSEMCHYEAYAAEAGLPIAFDDLNKIDLAAWGVTEDDATRLLHVVHEGKLHIGFDAMLILWAQMPRYRLLARVFRLPILHQVSDWSYRHIVARIIYERHLRRKARAAVSAK</sequence>
<accession>A0A1I6DMZ0</accession>
<evidence type="ECO:0000313" key="1">
    <source>
        <dbReference type="EMBL" id="SFR06727.1"/>
    </source>
</evidence>
<protein>
    <recommendedName>
        <fullName evidence="3">DUF393 domain-containing protein</fullName>
    </recommendedName>
</protein>
<dbReference type="InterPro" id="IPR007263">
    <property type="entry name" value="DCC1-like"/>
</dbReference>
<proteinExistence type="predicted"/>
<reference evidence="1 2" key="1">
    <citation type="submission" date="2016-10" db="EMBL/GenBank/DDBJ databases">
        <authorList>
            <person name="de Groot N.N."/>
        </authorList>
    </citation>
    <scope>NUCLEOTIDE SEQUENCE [LARGE SCALE GENOMIC DNA]</scope>
    <source>
        <strain evidence="2">KMM 9023,NRIC 0796,JCM 17311,KCTC 23692</strain>
    </source>
</reference>
<dbReference type="OrthoDB" id="9801773at2"/>
<gene>
    <name evidence="1" type="ORF">SAMN04515673_104127</name>
</gene>
<evidence type="ECO:0000313" key="2">
    <source>
        <dbReference type="Proteomes" id="UP000199302"/>
    </source>
</evidence>
<dbReference type="STRING" id="871652.SAMN04515673_104127"/>
<name>A0A1I6DMZ0_9RHOB</name>
<dbReference type="EMBL" id="FOYI01000004">
    <property type="protein sequence ID" value="SFR06727.1"/>
    <property type="molecule type" value="Genomic_DNA"/>
</dbReference>
<evidence type="ECO:0008006" key="3">
    <source>
        <dbReference type="Google" id="ProtNLM"/>
    </source>
</evidence>
<keyword evidence="2" id="KW-1185">Reference proteome</keyword>
<dbReference type="GO" id="GO:0015035">
    <property type="term" value="F:protein-disulfide reductase activity"/>
    <property type="evidence" value="ECO:0007669"/>
    <property type="project" value="InterPro"/>
</dbReference>
<dbReference type="RefSeq" id="WP_092078885.1">
    <property type="nucleotide sequence ID" value="NZ_FOYI01000004.1"/>
</dbReference>
<dbReference type="AlphaFoldDB" id="A0A1I6DMZ0"/>